<name>A0AAE1JPR1_9FABA</name>
<keyword evidence="2" id="KW-0812">Transmembrane</keyword>
<dbReference type="AlphaFoldDB" id="A0AAE1JPR1"/>
<evidence type="ECO:0000313" key="5">
    <source>
        <dbReference type="Proteomes" id="UP001293593"/>
    </source>
</evidence>
<dbReference type="InterPro" id="IPR040115">
    <property type="entry name" value="Lnp"/>
</dbReference>
<reference evidence="4" key="1">
    <citation type="submission" date="2023-10" db="EMBL/GenBank/DDBJ databases">
        <title>Chromosome-level genome of the transformable northern wattle, Acacia crassicarpa.</title>
        <authorList>
            <person name="Massaro I."/>
            <person name="Sinha N.R."/>
            <person name="Poethig S."/>
            <person name="Leichty A.R."/>
        </authorList>
    </citation>
    <scope>NUCLEOTIDE SEQUENCE</scope>
    <source>
        <strain evidence="4">Acra3RX</strain>
        <tissue evidence="4">Leaf</tissue>
    </source>
</reference>
<gene>
    <name evidence="4" type="ORF">QN277_017600</name>
</gene>
<dbReference type="InterPro" id="IPR019273">
    <property type="entry name" value="Lunapark_Znf"/>
</dbReference>
<protein>
    <recommendedName>
        <fullName evidence="3">Lunapark zinc ribbon domain-containing protein</fullName>
    </recommendedName>
</protein>
<organism evidence="4 5">
    <name type="scientific">Acacia crassicarpa</name>
    <name type="common">northern wattle</name>
    <dbReference type="NCBI Taxonomy" id="499986"/>
    <lineage>
        <taxon>Eukaryota</taxon>
        <taxon>Viridiplantae</taxon>
        <taxon>Streptophyta</taxon>
        <taxon>Embryophyta</taxon>
        <taxon>Tracheophyta</taxon>
        <taxon>Spermatophyta</taxon>
        <taxon>Magnoliopsida</taxon>
        <taxon>eudicotyledons</taxon>
        <taxon>Gunneridae</taxon>
        <taxon>Pentapetalae</taxon>
        <taxon>rosids</taxon>
        <taxon>fabids</taxon>
        <taxon>Fabales</taxon>
        <taxon>Fabaceae</taxon>
        <taxon>Caesalpinioideae</taxon>
        <taxon>mimosoid clade</taxon>
        <taxon>Acacieae</taxon>
        <taxon>Acacia</taxon>
    </lineage>
</organism>
<accession>A0AAE1JPR1</accession>
<keyword evidence="2" id="KW-1133">Transmembrane helix</keyword>
<proteinExistence type="predicted"/>
<feature type="compositionally biased region" description="Low complexity" evidence="1">
    <location>
        <begin position="231"/>
        <end position="254"/>
    </location>
</feature>
<evidence type="ECO:0000259" key="3">
    <source>
        <dbReference type="Pfam" id="PF10058"/>
    </source>
</evidence>
<dbReference type="EMBL" id="JAWXYG010000004">
    <property type="protein sequence ID" value="KAK4274371.1"/>
    <property type="molecule type" value="Genomic_DNA"/>
</dbReference>
<dbReference type="PANTHER" id="PTHR22166:SF12">
    <property type="entry name" value="ENDOPLASMIC RETICULUM JUNCTION FORMATION PROTEIN LUNAPARK"/>
    <property type="match status" value="1"/>
</dbReference>
<dbReference type="GO" id="GO:0071782">
    <property type="term" value="C:endoplasmic reticulum tubular network"/>
    <property type="evidence" value="ECO:0007669"/>
    <property type="project" value="TreeGrafter"/>
</dbReference>
<evidence type="ECO:0000256" key="1">
    <source>
        <dbReference type="SAM" id="MobiDB-lite"/>
    </source>
</evidence>
<dbReference type="PANTHER" id="PTHR22166">
    <property type="entry name" value="ENDOPLASMIC RETICULUM JUNCTION FORMATION PROTEIN LUNAPARK"/>
    <property type="match status" value="1"/>
</dbReference>
<comment type="caution">
    <text evidence="4">The sequence shown here is derived from an EMBL/GenBank/DDBJ whole genome shotgun (WGS) entry which is preliminary data.</text>
</comment>
<keyword evidence="5" id="KW-1185">Reference proteome</keyword>
<feature type="transmembrane region" description="Helical" evidence="2">
    <location>
        <begin position="76"/>
        <end position="94"/>
    </location>
</feature>
<feature type="domain" description="Lunapark zinc ribbon" evidence="3">
    <location>
        <begin position="285"/>
        <end position="335"/>
    </location>
</feature>
<evidence type="ECO:0000256" key="2">
    <source>
        <dbReference type="SAM" id="Phobius"/>
    </source>
</evidence>
<feature type="transmembrane region" description="Helical" evidence="2">
    <location>
        <begin position="106"/>
        <end position="130"/>
    </location>
</feature>
<dbReference type="Pfam" id="PF10058">
    <property type="entry name" value="Zn_ribbon_10"/>
    <property type="match status" value="1"/>
</dbReference>
<dbReference type="GO" id="GO:0071786">
    <property type="term" value="P:endoplasmic reticulum tubular network organization"/>
    <property type="evidence" value="ECO:0007669"/>
    <property type="project" value="InterPro"/>
</dbReference>
<keyword evidence="2" id="KW-0472">Membrane</keyword>
<evidence type="ECO:0000313" key="4">
    <source>
        <dbReference type="EMBL" id="KAK4274371.1"/>
    </source>
</evidence>
<dbReference type="Proteomes" id="UP001293593">
    <property type="component" value="Unassembled WGS sequence"/>
</dbReference>
<sequence>MADDKGVVKDEKKENVSTAAGNRKKRKGLFSRIWNAIFRLREDDFEKRLEYISKEEAVVLARMSRRSRCWRRTTRHLILFSVIFEVIAVCYAIMTTRSKDIDWKMRAIRILPIFLLPAVSTAAYSTFISFTRMCDRRDHKILERLRAERQAKIDELKEKTNYYTTQQLIQKYDPDPAAKAAAATVLASKLGADSGLKVHVGDESQHSGSKGKSKDHELVGSSGLRSRKQVNSRSTSPGTTTPSNSNQQSVGSGNIDQSQISMHNQLGTVVGHHQPQSSATQDGGWIARIVALLVGEDPRQSYALICVNCHMHNGLAQKADLPYFTYYCRYCHALNKPKQLDERNSGFSSQNMGHPKADEIAQNASASTGGSIITNNSPVKASLEMEEVSKKGSLEERVG</sequence>
<feature type="region of interest" description="Disordered" evidence="1">
    <location>
        <begin position="199"/>
        <end position="255"/>
    </location>
</feature>